<sequence>GDIKNQKTSWYLCDVDDYNFTINKKELKDAGYFTEKEMQSMKVWSATKNVFKKYVFKDKKHFA</sequence>
<dbReference type="AlphaFoldDB" id="X1A6N7"/>
<reference evidence="1" key="1">
    <citation type="journal article" date="2014" name="Front. Microbiol.">
        <title>High frequency of phylogenetically diverse reductive dehalogenase-homologous genes in deep subseafloor sedimentary metagenomes.</title>
        <authorList>
            <person name="Kawai M."/>
            <person name="Futagami T."/>
            <person name="Toyoda A."/>
            <person name="Takaki Y."/>
            <person name="Nishi S."/>
            <person name="Hori S."/>
            <person name="Arai W."/>
            <person name="Tsubouchi T."/>
            <person name="Morono Y."/>
            <person name="Uchiyama I."/>
            <person name="Ito T."/>
            <person name="Fujiyama A."/>
            <person name="Inagaki F."/>
            <person name="Takami H."/>
        </authorList>
    </citation>
    <scope>NUCLEOTIDE SEQUENCE</scope>
    <source>
        <strain evidence="1">Expedition CK06-06</strain>
    </source>
</reference>
<organism evidence="1">
    <name type="scientific">marine sediment metagenome</name>
    <dbReference type="NCBI Taxonomy" id="412755"/>
    <lineage>
        <taxon>unclassified sequences</taxon>
        <taxon>metagenomes</taxon>
        <taxon>ecological metagenomes</taxon>
    </lineage>
</organism>
<evidence type="ECO:0000313" key="1">
    <source>
        <dbReference type="EMBL" id="GAG65827.1"/>
    </source>
</evidence>
<comment type="caution">
    <text evidence="1">The sequence shown here is derived from an EMBL/GenBank/DDBJ whole genome shotgun (WGS) entry which is preliminary data.</text>
</comment>
<gene>
    <name evidence="1" type="ORF">S01H4_14973</name>
</gene>
<dbReference type="EMBL" id="BART01006563">
    <property type="protein sequence ID" value="GAG65827.1"/>
    <property type="molecule type" value="Genomic_DNA"/>
</dbReference>
<accession>X1A6N7</accession>
<proteinExistence type="predicted"/>
<feature type="non-terminal residue" evidence="1">
    <location>
        <position position="1"/>
    </location>
</feature>
<name>X1A6N7_9ZZZZ</name>
<protein>
    <submittedName>
        <fullName evidence="1">Uncharacterized protein</fullName>
    </submittedName>
</protein>